<feature type="signal peptide" evidence="2">
    <location>
        <begin position="1"/>
        <end position="18"/>
    </location>
</feature>
<organism evidence="3">
    <name type="scientific">Samia ricini</name>
    <name type="common">Indian eri silkmoth</name>
    <name type="synonym">Samia cynthia ricini</name>
    <dbReference type="NCBI Taxonomy" id="63990"/>
    <lineage>
        <taxon>Eukaryota</taxon>
        <taxon>Metazoa</taxon>
        <taxon>Ecdysozoa</taxon>
        <taxon>Arthropoda</taxon>
        <taxon>Hexapoda</taxon>
        <taxon>Insecta</taxon>
        <taxon>Pterygota</taxon>
        <taxon>Neoptera</taxon>
        <taxon>Endopterygota</taxon>
        <taxon>Lepidoptera</taxon>
        <taxon>Glossata</taxon>
        <taxon>Ditrysia</taxon>
        <taxon>Bombycoidea</taxon>
        <taxon>Saturniidae</taxon>
        <taxon>Saturniinae</taxon>
        <taxon>Attacini</taxon>
        <taxon>Samia</taxon>
    </lineage>
</organism>
<dbReference type="EMBL" id="LC001874">
    <property type="protein sequence ID" value="BAS31061.1"/>
    <property type="molecule type" value="mRNA"/>
</dbReference>
<keyword evidence="2" id="KW-0732">Signal</keyword>
<proteinExistence type="evidence at transcript level"/>
<name>A0A0M4U4B0_SAMRI</name>
<evidence type="ECO:0000313" key="3">
    <source>
        <dbReference type="EMBL" id="BAS31061.1"/>
    </source>
</evidence>
<feature type="region of interest" description="Disordered" evidence="1">
    <location>
        <begin position="111"/>
        <end position="133"/>
    </location>
</feature>
<feature type="chain" id="PRO_5005802452" evidence="2">
    <location>
        <begin position="19"/>
        <end position="133"/>
    </location>
</feature>
<dbReference type="AlphaFoldDB" id="A0A0M4U4B0"/>
<reference evidence="3" key="1">
    <citation type="submission" date="2014-09" db="EMBL/GenBank/DDBJ databases">
        <title>Gene expression analysis in the larval silk gland of the eri silkworm, Samia cynthia ricini.</title>
        <authorList>
            <person name="Tsubota T."/>
            <person name="Yamamoto K."/>
            <person name="Mita K."/>
            <person name="Sezutsu H."/>
        </authorList>
    </citation>
    <scope>NUCLEOTIDE SEQUENCE</scope>
</reference>
<protein>
    <submittedName>
        <fullName evidence="3">Seroin4</fullName>
    </submittedName>
</protein>
<evidence type="ECO:0000256" key="1">
    <source>
        <dbReference type="SAM" id="MobiDB-lite"/>
    </source>
</evidence>
<evidence type="ECO:0000256" key="2">
    <source>
        <dbReference type="SAM" id="SignalP"/>
    </source>
</evidence>
<feature type="compositionally biased region" description="Basic and acidic residues" evidence="1">
    <location>
        <begin position="120"/>
        <end position="133"/>
    </location>
</feature>
<accession>A0A0M4U4B0</accession>
<sequence>MAFTKILLALSFVALSNAFLLWPNGASSFAGSKMFPSFPSFGNLFNPFSILPPIINPDDIKTHVAGPNEHFSAVSTSSHSFSSNVDGKVTEGGGMSTIVNDGKNVKESVLVYGDDDGDRDGDHDGNHDTDNDD</sequence>